<accession>A0A5C6PG41</accession>
<dbReference type="AlphaFoldDB" id="A0A5C6PG41"/>
<proteinExistence type="predicted"/>
<dbReference type="EMBL" id="RHFK02000003">
    <property type="protein sequence ID" value="TWW78473.1"/>
    <property type="molecule type" value="Genomic_DNA"/>
</dbReference>
<keyword evidence="2" id="KW-1185">Reference proteome</keyword>
<protein>
    <submittedName>
        <fullName evidence="1">Uncharacterized protein</fullName>
    </submittedName>
</protein>
<evidence type="ECO:0000313" key="1">
    <source>
        <dbReference type="EMBL" id="TWW78473.1"/>
    </source>
</evidence>
<gene>
    <name evidence="1" type="ORF">D4764_11G0005940</name>
</gene>
<comment type="caution">
    <text evidence="1">The sequence shown here is derived from an EMBL/GenBank/DDBJ whole genome shotgun (WGS) entry which is preliminary data.</text>
</comment>
<reference evidence="1 2" key="1">
    <citation type="submission" date="2019-04" db="EMBL/GenBank/DDBJ databases">
        <title>Chromosome genome assembly for Takifugu flavidus.</title>
        <authorList>
            <person name="Xiao S."/>
        </authorList>
    </citation>
    <scope>NUCLEOTIDE SEQUENCE [LARGE SCALE GENOMIC DNA]</scope>
    <source>
        <strain evidence="1">HTHZ2018</strain>
        <tissue evidence="1">Muscle</tissue>
    </source>
</reference>
<name>A0A5C6PG41_9TELE</name>
<sequence length="67" mass="7509">MCAPPTALHPADPRLCNSNRIIKCAEKKKEMVIDFRRGPPQCQRCCCEEGEQHQVPISDIGISEDLT</sequence>
<organism evidence="1 2">
    <name type="scientific">Takifugu flavidus</name>
    <name type="common">sansaifugu</name>
    <dbReference type="NCBI Taxonomy" id="433684"/>
    <lineage>
        <taxon>Eukaryota</taxon>
        <taxon>Metazoa</taxon>
        <taxon>Chordata</taxon>
        <taxon>Craniata</taxon>
        <taxon>Vertebrata</taxon>
        <taxon>Euteleostomi</taxon>
        <taxon>Actinopterygii</taxon>
        <taxon>Neopterygii</taxon>
        <taxon>Teleostei</taxon>
        <taxon>Neoteleostei</taxon>
        <taxon>Acanthomorphata</taxon>
        <taxon>Eupercaria</taxon>
        <taxon>Tetraodontiformes</taxon>
        <taxon>Tetradontoidea</taxon>
        <taxon>Tetraodontidae</taxon>
        <taxon>Takifugu</taxon>
    </lineage>
</organism>
<evidence type="ECO:0000313" key="2">
    <source>
        <dbReference type="Proteomes" id="UP000324091"/>
    </source>
</evidence>
<dbReference type="Proteomes" id="UP000324091">
    <property type="component" value="Chromosome 11"/>
</dbReference>